<evidence type="ECO:0000313" key="2">
    <source>
        <dbReference type="Proteomes" id="UP000318055"/>
    </source>
</evidence>
<evidence type="ECO:0000313" key="1">
    <source>
        <dbReference type="EMBL" id="QDX27014.1"/>
    </source>
</evidence>
<name>A0A518RHU7_9SPHN</name>
<gene>
    <name evidence="1" type="ORF">FPZ54_14055</name>
</gene>
<dbReference type="EMBL" id="CP042239">
    <property type="protein sequence ID" value="QDX27014.1"/>
    <property type="molecule type" value="Genomic_DNA"/>
</dbReference>
<protein>
    <submittedName>
        <fullName evidence="1">CopG family transcriptional regulator</fullName>
    </submittedName>
</protein>
<reference evidence="1 2" key="1">
    <citation type="submission" date="2019-07" db="EMBL/GenBank/DDBJ databases">
        <title>Sphingomonas alkalisoli sp. nov., isolated from rhizosphere soil of Suaedae salsa.</title>
        <authorList>
            <person name="Zhang H."/>
            <person name="Xu L."/>
            <person name="Zhang J.-X."/>
            <person name="Sun J.-Q."/>
        </authorList>
    </citation>
    <scope>NUCLEOTIDE SEQUENCE [LARGE SCALE GENOMIC DNA]</scope>
    <source>
        <strain evidence="1 2">XS-10</strain>
    </source>
</reference>
<dbReference type="AlphaFoldDB" id="A0A518RHU7"/>
<dbReference type="OrthoDB" id="9803941at2"/>
<dbReference type="Proteomes" id="UP000318055">
    <property type="component" value="Chromosome"/>
</dbReference>
<sequence>MSKLRIKHTFRLPPDLSAQLADYAARKRVTQALVVETALSSFLSGDSSEHLEAVLSRRLDRLSRQADRLAWHVELSNETLALFVRFWLVNNPPLPDTALAAAQAMGKDRWERFIETLNRRMEFGPRLKNEISEDVAGAGGKRQ</sequence>
<accession>A0A518RHU7</accession>
<proteinExistence type="predicted"/>
<organism evidence="1 2">
    <name type="scientific">Sphingomonas suaedae</name>
    <dbReference type="NCBI Taxonomy" id="2599297"/>
    <lineage>
        <taxon>Bacteria</taxon>
        <taxon>Pseudomonadati</taxon>
        <taxon>Pseudomonadota</taxon>
        <taxon>Alphaproteobacteria</taxon>
        <taxon>Sphingomonadales</taxon>
        <taxon>Sphingomonadaceae</taxon>
        <taxon>Sphingomonas</taxon>
    </lineage>
</organism>
<dbReference type="RefSeq" id="WP_145848178.1">
    <property type="nucleotide sequence ID" value="NZ_CP042239.1"/>
</dbReference>
<keyword evidence="2" id="KW-1185">Reference proteome</keyword>
<dbReference type="KEGG" id="ssua:FPZ54_14055"/>